<organism evidence="1 3">
    <name type="scientific">Medicago truncatula</name>
    <name type="common">Barrel medic</name>
    <name type="synonym">Medicago tribuloides</name>
    <dbReference type="NCBI Taxonomy" id="3880"/>
    <lineage>
        <taxon>Eukaryota</taxon>
        <taxon>Viridiplantae</taxon>
        <taxon>Streptophyta</taxon>
        <taxon>Embryophyta</taxon>
        <taxon>Tracheophyta</taxon>
        <taxon>Spermatophyta</taxon>
        <taxon>Magnoliopsida</taxon>
        <taxon>eudicotyledons</taxon>
        <taxon>Gunneridae</taxon>
        <taxon>Pentapetalae</taxon>
        <taxon>rosids</taxon>
        <taxon>fabids</taxon>
        <taxon>Fabales</taxon>
        <taxon>Fabaceae</taxon>
        <taxon>Papilionoideae</taxon>
        <taxon>50 kb inversion clade</taxon>
        <taxon>NPAAA clade</taxon>
        <taxon>Hologalegina</taxon>
        <taxon>IRL clade</taxon>
        <taxon>Trifolieae</taxon>
        <taxon>Medicago</taxon>
    </lineage>
</organism>
<evidence type="ECO:0000313" key="1">
    <source>
        <dbReference type="EMBL" id="KEH20684.1"/>
    </source>
</evidence>
<dbReference type="EMBL" id="CM001224">
    <property type="protein sequence ID" value="KEH20684.1"/>
    <property type="molecule type" value="Genomic_DNA"/>
</dbReference>
<protein>
    <submittedName>
        <fullName evidence="1 2">Uncharacterized protein</fullName>
    </submittedName>
</protein>
<dbReference type="HOGENOM" id="CLU_1962890_0_0_1"/>
<reference evidence="2" key="3">
    <citation type="submission" date="2015-04" db="UniProtKB">
        <authorList>
            <consortium name="EnsemblPlants"/>
        </authorList>
    </citation>
    <scope>IDENTIFICATION</scope>
    <source>
        <strain evidence="2">cv. Jemalong A17</strain>
    </source>
</reference>
<sequence>MPMGETINSIDQVLLQHHDVHFCQIHHAISRGGHRAGSGGFGPKTPLRSNPPVLMYRPIFVHLQLRIGRVRVTRVAGCTDRLLRFIPSLICTPKTKPVGANPTKDVINVYLCFAYRKEKSSTTVCLAP</sequence>
<dbReference type="Proteomes" id="UP000002051">
    <property type="component" value="Chromosome 8"/>
</dbReference>
<keyword evidence="3" id="KW-1185">Reference proteome</keyword>
<dbReference type="AlphaFoldDB" id="A0A072TT41"/>
<dbReference type="EnsemblPlants" id="KEH20684">
    <property type="protein sequence ID" value="KEH20684"/>
    <property type="gene ID" value="MTR_8g087275"/>
</dbReference>
<evidence type="ECO:0000313" key="2">
    <source>
        <dbReference type="EnsemblPlants" id="KEH20684"/>
    </source>
</evidence>
<reference evidence="1 3" key="1">
    <citation type="journal article" date="2011" name="Nature">
        <title>The Medicago genome provides insight into the evolution of rhizobial symbioses.</title>
        <authorList>
            <person name="Young N.D."/>
            <person name="Debelle F."/>
            <person name="Oldroyd G.E."/>
            <person name="Geurts R."/>
            <person name="Cannon S.B."/>
            <person name="Udvardi M.K."/>
            <person name="Benedito V.A."/>
            <person name="Mayer K.F."/>
            <person name="Gouzy J."/>
            <person name="Schoof H."/>
            <person name="Van de Peer Y."/>
            <person name="Proost S."/>
            <person name="Cook D.R."/>
            <person name="Meyers B.C."/>
            <person name="Spannagl M."/>
            <person name="Cheung F."/>
            <person name="De Mita S."/>
            <person name="Krishnakumar V."/>
            <person name="Gundlach H."/>
            <person name="Zhou S."/>
            <person name="Mudge J."/>
            <person name="Bharti A.K."/>
            <person name="Murray J.D."/>
            <person name="Naoumkina M.A."/>
            <person name="Rosen B."/>
            <person name="Silverstein K.A."/>
            <person name="Tang H."/>
            <person name="Rombauts S."/>
            <person name="Zhao P.X."/>
            <person name="Zhou P."/>
            <person name="Barbe V."/>
            <person name="Bardou P."/>
            <person name="Bechner M."/>
            <person name="Bellec A."/>
            <person name="Berger A."/>
            <person name="Berges H."/>
            <person name="Bidwell S."/>
            <person name="Bisseling T."/>
            <person name="Choisne N."/>
            <person name="Couloux A."/>
            <person name="Denny R."/>
            <person name="Deshpande S."/>
            <person name="Dai X."/>
            <person name="Doyle J.J."/>
            <person name="Dudez A.M."/>
            <person name="Farmer A.D."/>
            <person name="Fouteau S."/>
            <person name="Franken C."/>
            <person name="Gibelin C."/>
            <person name="Gish J."/>
            <person name="Goldstein S."/>
            <person name="Gonzalez A.J."/>
            <person name="Green P.J."/>
            <person name="Hallab A."/>
            <person name="Hartog M."/>
            <person name="Hua A."/>
            <person name="Humphray S.J."/>
            <person name="Jeong D.H."/>
            <person name="Jing Y."/>
            <person name="Jocker A."/>
            <person name="Kenton S.M."/>
            <person name="Kim D.J."/>
            <person name="Klee K."/>
            <person name="Lai H."/>
            <person name="Lang C."/>
            <person name="Lin S."/>
            <person name="Macmil S.L."/>
            <person name="Magdelenat G."/>
            <person name="Matthews L."/>
            <person name="McCorrison J."/>
            <person name="Monaghan E.L."/>
            <person name="Mun J.H."/>
            <person name="Najar F.Z."/>
            <person name="Nicholson C."/>
            <person name="Noirot C."/>
            <person name="O'Bleness M."/>
            <person name="Paule C.R."/>
            <person name="Poulain J."/>
            <person name="Prion F."/>
            <person name="Qin B."/>
            <person name="Qu C."/>
            <person name="Retzel E.F."/>
            <person name="Riddle C."/>
            <person name="Sallet E."/>
            <person name="Samain S."/>
            <person name="Samson N."/>
            <person name="Sanders I."/>
            <person name="Saurat O."/>
            <person name="Scarpelli C."/>
            <person name="Schiex T."/>
            <person name="Segurens B."/>
            <person name="Severin A.J."/>
            <person name="Sherrier D.J."/>
            <person name="Shi R."/>
            <person name="Sims S."/>
            <person name="Singer S.R."/>
            <person name="Sinharoy S."/>
            <person name="Sterck L."/>
            <person name="Viollet A."/>
            <person name="Wang B.B."/>
            <person name="Wang K."/>
            <person name="Wang M."/>
            <person name="Wang X."/>
            <person name="Warfsmann J."/>
            <person name="Weissenbach J."/>
            <person name="White D.D."/>
            <person name="White J.D."/>
            <person name="Wiley G.B."/>
            <person name="Wincker P."/>
            <person name="Xing Y."/>
            <person name="Yang L."/>
            <person name="Yao Z."/>
            <person name="Ying F."/>
            <person name="Zhai J."/>
            <person name="Zhou L."/>
            <person name="Zuber A."/>
            <person name="Denarie J."/>
            <person name="Dixon R.A."/>
            <person name="May G.D."/>
            <person name="Schwartz D.C."/>
            <person name="Rogers J."/>
            <person name="Quetier F."/>
            <person name="Town C.D."/>
            <person name="Roe B.A."/>
        </authorList>
    </citation>
    <scope>NUCLEOTIDE SEQUENCE [LARGE SCALE GENOMIC DNA]</scope>
    <source>
        <strain evidence="1">A17</strain>
        <strain evidence="2 3">cv. Jemalong A17</strain>
    </source>
</reference>
<accession>A0A072TT41</accession>
<name>A0A072TT41_MEDTR</name>
<reference evidence="1 3" key="2">
    <citation type="journal article" date="2014" name="BMC Genomics">
        <title>An improved genome release (version Mt4.0) for the model legume Medicago truncatula.</title>
        <authorList>
            <person name="Tang H."/>
            <person name="Krishnakumar V."/>
            <person name="Bidwell S."/>
            <person name="Rosen B."/>
            <person name="Chan A."/>
            <person name="Zhou S."/>
            <person name="Gentzbittel L."/>
            <person name="Childs K.L."/>
            <person name="Yandell M."/>
            <person name="Gundlach H."/>
            <person name="Mayer K.F."/>
            <person name="Schwartz D.C."/>
            <person name="Town C.D."/>
        </authorList>
    </citation>
    <scope>GENOME REANNOTATION</scope>
    <source>
        <strain evidence="1">A17</strain>
        <strain evidence="2 3">cv. Jemalong A17</strain>
    </source>
</reference>
<proteinExistence type="predicted"/>
<dbReference type="PaxDb" id="3880-AES88929"/>
<gene>
    <name evidence="1" type="ordered locus">MTR_8g087275</name>
</gene>
<evidence type="ECO:0000313" key="3">
    <source>
        <dbReference type="Proteomes" id="UP000002051"/>
    </source>
</evidence>